<feature type="signal peptide" evidence="2">
    <location>
        <begin position="1"/>
        <end position="23"/>
    </location>
</feature>
<accession>A0AAN8IHF2</accession>
<sequence>MRSVSRITTLSTLSLYLIRSTWALICPIPSTSGVPVRNKTCPDFKADPTFIYCCTSKLPPTTSIYKEKHGIYCCSLADFEKERQELASEEFHNFIKQYLAVIVIGSLVALGLILTVTSLVCKRMRRCPLYRDRSMLSHSAQAATMYRPVDTIPPKIYEAPPPYECFVPPPDQTRNDWNCVLENEANVSRNLVPYS</sequence>
<dbReference type="Proteomes" id="UP001331761">
    <property type="component" value="Unassembled WGS sequence"/>
</dbReference>
<keyword evidence="2" id="KW-0732">Signal</keyword>
<keyword evidence="1" id="KW-0812">Transmembrane</keyword>
<organism evidence="3 4">
    <name type="scientific">Trichostrongylus colubriformis</name>
    <name type="common">Black scour worm</name>
    <dbReference type="NCBI Taxonomy" id="6319"/>
    <lineage>
        <taxon>Eukaryota</taxon>
        <taxon>Metazoa</taxon>
        <taxon>Ecdysozoa</taxon>
        <taxon>Nematoda</taxon>
        <taxon>Chromadorea</taxon>
        <taxon>Rhabditida</taxon>
        <taxon>Rhabditina</taxon>
        <taxon>Rhabditomorpha</taxon>
        <taxon>Strongyloidea</taxon>
        <taxon>Trichostrongylidae</taxon>
        <taxon>Trichostrongylus</taxon>
    </lineage>
</organism>
<evidence type="ECO:0000256" key="1">
    <source>
        <dbReference type="SAM" id="Phobius"/>
    </source>
</evidence>
<proteinExistence type="predicted"/>
<dbReference type="AlphaFoldDB" id="A0AAN8IHF2"/>
<comment type="caution">
    <text evidence="3">The sequence shown here is derived from an EMBL/GenBank/DDBJ whole genome shotgun (WGS) entry which is preliminary data.</text>
</comment>
<evidence type="ECO:0000256" key="2">
    <source>
        <dbReference type="SAM" id="SignalP"/>
    </source>
</evidence>
<keyword evidence="1" id="KW-1133">Transmembrane helix</keyword>
<protein>
    <submittedName>
        <fullName evidence="3">Uncharacterized protein</fullName>
    </submittedName>
</protein>
<name>A0AAN8IHF2_TRICO</name>
<feature type="transmembrane region" description="Helical" evidence="1">
    <location>
        <begin position="98"/>
        <end position="121"/>
    </location>
</feature>
<gene>
    <name evidence="3" type="ORF">GCK32_011740</name>
</gene>
<dbReference type="EMBL" id="WIXE01019103">
    <property type="protein sequence ID" value="KAK5970368.1"/>
    <property type="molecule type" value="Genomic_DNA"/>
</dbReference>
<keyword evidence="4" id="KW-1185">Reference proteome</keyword>
<evidence type="ECO:0000313" key="4">
    <source>
        <dbReference type="Proteomes" id="UP001331761"/>
    </source>
</evidence>
<keyword evidence="1" id="KW-0472">Membrane</keyword>
<evidence type="ECO:0000313" key="3">
    <source>
        <dbReference type="EMBL" id="KAK5970368.1"/>
    </source>
</evidence>
<reference evidence="3 4" key="1">
    <citation type="submission" date="2019-10" db="EMBL/GenBank/DDBJ databases">
        <title>Assembly and Annotation for the nematode Trichostrongylus colubriformis.</title>
        <authorList>
            <person name="Martin J."/>
        </authorList>
    </citation>
    <scope>NUCLEOTIDE SEQUENCE [LARGE SCALE GENOMIC DNA]</scope>
    <source>
        <strain evidence="3">G859</strain>
        <tissue evidence="3">Whole worm</tissue>
    </source>
</reference>
<feature type="chain" id="PRO_5042947179" evidence="2">
    <location>
        <begin position="24"/>
        <end position="195"/>
    </location>
</feature>